<feature type="region of interest" description="Disordered" evidence="1">
    <location>
        <begin position="256"/>
        <end position="293"/>
    </location>
</feature>
<proteinExistence type="predicted"/>
<name>A0A7S2IFT1_9STRA</name>
<evidence type="ECO:0000313" key="4">
    <source>
        <dbReference type="EMBL" id="CAD9518253.1"/>
    </source>
</evidence>
<organism evidence="4">
    <name type="scientific">Helicotheca tamesis</name>
    <dbReference type="NCBI Taxonomy" id="374047"/>
    <lineage>
        <taxon>Eukaryota</taxon>
        <taxon>Sar</taxon>
        <taxon>Stramenopiles</taxon>
        <taxon>Ochrophyta</taxon>
        <taxon>Bacillariophyta</taxon>
        <taxon>Mediophyceae</taxon>
        <taxon>Lithodesmiophycidae</taxon>
        <taxon>Lithodesmiales</taxon>
        <taxon>Lithodesmiaceae</taxon>
        <taxon>Helicotheca</taxon>
    </lineage>
</organism>
<keyword evidence="3" id="KW-0732">Signal</keyword>
<sequence>MKSNMFSFSAASLFLLANVGGAASASIERKRFTVNTDAKQPSEAFGLSEPFGVDRNLLVGSMSMSTSMRSMCMSMSMRMDMSMSMSMDMDDVLVVSKLNSFINEAEIIDDATSTQVVSEEGSRFCPSVSEEDMSEVEVHLSYDLETSSIAIVYEMITKVDNAILNSAADSLMSCEETRRKLRDANFSLKKIEIESEVSEDEKCAPSGDGVCSVVISTLTVSTDSDVPAEIVGAKTLTVVEDSLVNSSIEGAQLEYQPMKSQSTSQAEPIEETPKEEVSVRGVEPAEDDVTKSSEGISGAAAGAVAAGVLAVVFGGVVLLMKKRRASSSTEEYFGEDVPITPDLA</sequence>
<accession>A0A7S2IFT1</accession>
<evidence type="ECO:0000256" key="1">
    <source>
        <dbReference type="SAM" id="MobiDB-lite"/>
    </source>
</evidence>
<dbReference type="EMBL" id="HBGV01019352">
    <property type="protein sequence ID" value="CAD9518253.1"/>
    <property type="molecule type" value="Transcribed_RNA"/>
</dbReference>
<protein>
    <submittedName>
        <fullName evidence="4">Uncharacterized protein</fullName>
    </submittedName>
</protein>
<feature type="chain" id="PRO_5031086791" evidence="3">
    <location>
        <begin position="25"/>
        <end position="344"/>
    </location>
</feature>
<reference evidence="4" key="1">
    <citation type="submission" date="2021-01" db="EMBL/GenBank/DDBJ databases">
        <authorList>
            <person name="Corre E."/>
            <person name="Pelletier E."/>
            <person name="Niang G."/>
            <person name="Scheremetjew M."/>
            <person name="Finn R."/>
            <person name="Kale V."/>
            <person name="Holt S."/>
            <person name="Cochrane G."/>
            <person name="Meng A."/>
            <person name="Brown T."/>
            <person name="Cohen L."/>
        </authorList>
    </citation>
    <scope>NUCLEOTIDE SEQUENCE</scope>
    <source>
        <strain evidence="4">CCMP826</strain>
    </source>
</reference>
<keyword evidence="2" id="KW-1133">Transmembrane helix</keyword>
<feature type="signal peptide" evidence="3">
    <location>
        <begin position="1"/>
        <end position="24"/>
    </location>
</feature>
<dbReference type="AlphaFoldDB" id="A0A7S2IFT1"/>
<keyword evidence="2" id="KW-0472">Membrane</keyword>
<evidence type="ECO:0000256" key="3">
    <source>
        <dbReference type="SAM" id="SignalP"/>
    </source>
</evidence>
<feature type="transmembrane region" description="Helical" evidence="2">
    <location>
        <begin position="299"/>
        <end position="320"/>
    </location>
</feature>
<evidence type="ECO:0000256" key="2">
    <source>
        <dbReference type="SAM" id="Phobius"/>
    </source>
</evidence>
<gene>
    <name evidence="4" type="ORF">HTAM1171_LOCUS11990</name>
</gene>
<keyword evidence="2" id="KW-0812">Transmembrane</keyword>